<evidence type="ECO:0000256" key="1">
    <source>
        <dbReference type="SAM" id="MobiDB-lite"/>
    </source>
</evidence>
<sequence>MNDMGQAFLRDHRDPPLQKWYPTHPSHPFLQLEDYCPAETRPRPDFSSKVATADAAKVAEATLITLTIPNAGDRRYIALLDLPQESGRVQPGDRLCVNFSKEDQHTTQDWQAVVVNPAPFAPVSLITAMLIRPWSPDTGQWRHWEDDTMEPHPIKVDTFSSARDAQKAIRQCPGQSVKLKFIPSGKPFSTQMQGLREIQNVAQHMWPSLLANDLRRTAMRPVNIYSTIAQDFQGTFLVSVGFNGKQREAFDGLRSLPGPIGLVYGPPGTGDRSGQVLITASANNVIDDAARLMNALVRDHTNNRSQEAIITQCHAIYTKDIAWKPATWGCPRQGRHDIIRNGAATPRMRKHSGSVSSESARPSTLDNDEGVLDELTFFHMVFQFYQAQTMTATGLAAKRAVHVELSLGHRMLQMTGIIPCLWRDPDSYRAFIEFFHQYRRSESMDPETIVQFRVATKILREAVLKRTDVIVATSSPPDSMSYTLLQEVVGRASRVLPHLLVLF</sequence>
<accession>A0A5N6Z6A2</accession>
<dbReference type="AlphaFoldDB" id="A0A5N6Z6A2"/>
<feature type="region of interest" description="Disordered" evidence="1">
    <location>
        <begin position="342"/>
        <end position="365"/>
    </location>
</feature>
<organism evidence="2 3">
    <name type="scientific">Aspergillus coremiiformis</name>
    <dbReference type="NCBI Taxonomy" id="138285"/>
    <lineage>
        <taxon>Eukaryota</taxon>
        <taxon>Fungi</taxon>
        <taxon>Dikarya</taxon>
        <taxon>Ascomycota</taxon>
        <taxon>Pezizomycotina</taxon>
        <taxon>Eurotiomycetes</taxon>
        <taxon>Eurotiomycetidae</taxon>
        <taxon>Eurotiales</taxon>
        <taxon>Aspergillaceae</taxon>
        <taxon>Aspergillus</taxon>
        <taxon>Aspergillus subgen. Circumdati</taxon>
    </lineage>
</organism>
<evidence type="ECO:0000313" key="2">
    <source>
        <dbReference type="EMBL" id="KAE8352416.1"/>
    </source>
</evidence>
<keyword evidence="3" id="KW-1185">Reference proteome</keyword>
<evidence type="ECO:0000313" key="3">
    <source>
        <dbReference type="Proteomes" id="UP000327118"/>
    </source>
</evidence>
<reference evidence="3" key="1">
    <citation type="submission" date="2019-04" db="EMBL/GenBank/DDBJ databases">
        <title>Friends and foes A comparative genomics studyof 23 Aspergillus species from section Flavi.</title>
        <authorList>
            <consortium name="DOE Joint Genome Institute"/>
            <person name="Kjaerbolling I."/>
            <person name="Vesth T."/>
            <person name="Frisvad J.C."/>
            <person name="Nybo J.L."/>
            <person name="Theobald S."/>
            <person name="Kildgaard S."/>
            <person name="Isbrandt T."/>
            <person name="Kuo A."/>
            <person name="Sato A."/>
            <person name="Lyhne E.K."/>
            <person name="Kogle M.E."/>
            <person name="Wiebenga A."/>
            <person name="Kun R.S."/>
            <person name="Lubbers R.J."/>
            <person name="Makela M.R."/>
            <person name="Barry K."/>
            <person name="Chovatia M."/>
            <person name="Clum A."/>
            <person name="Daum C."/>
            <person name="Haridas S."/>
            <person name="He G."/>
            <person name="LaButti K."/>
            <person name="Lipzen A."/>
            <person name="Mondo S."/>
            <person name="Riley R."/>
            <person name="Salamov A."/>
            <person name="Simmons B.A."/>
            <person name="Magnuson J.K."/>
            <person name="Henrissat B."/>
            <person name="Mortensen U.H."/>
            <person name="Larsen T.O."/>
            <person name="Devries R.P."/>
            <person name="Grigoriev I.V."/>
            <person name="Machida M."/>
            <person name="Baker S.E."/>
            <person name="Andersen M.R."/>
        </authorList>
    </citation>
    <scope>NUCLEOTIDE SEQUENCE [LARGE SCALE GENOMIC DNA]</scope>
    <source>
        <strain evidence="3">CBS 553.77</strain>
    </source>
</reference>
<dbReference type="EMBL" id="ML739131">
    <property type="protein sequence ID" value="KAE8352416.1"/>
    <property type="molecule type" value="Genomic_DNA"/>
</dbReference>
<dbReference type="Proteomes" id="UP000327118">
    <property type="component" value="Unassembled WGS sequence"/>
</dbReference>
<proteinExistence type="predicted"/>
<name>A0A5N6Z6A2_9EURO</name>
<gene>
    <name evidence="2" type="ORF">BDV28DRAFT_149023</name>
</gene>
<protein>
    <submittedName>
        <fullName evidence="2">Uncharacterized protein</fullName>
    </submittedName>
</protein>
<dbReference type="OrthoDB" id="4526869at2759"/>
<feature type="compositionally biased region" description="Polar residues" evidence="1">
    <location>
        <begin position="353"/>
        <end position="365"/>
    </location>
</feature>